<proteinExistence type="predicted"/>
<dbReference type="Proteomes" id="UP000276133">
    <property type="component" value="Unassembled WGS sequence"/>
</dbReference>
<accession>A0A3M7SD53</accession>
<evidence type="ECO:0000313" key="1">
    <source>
        <dbReference type="EMBL" id="RNA33605.1"/>
    </source>
</evidence>
<evidence type="ECO:0000313" key="2">
    <source>
        <dbReference type="Proteomes" id="UP000276133"/>
    </source>
</evidence>
<dbReference type="AlphaFoldDB" id="A0A3M7SD53"/>
<name>A0A3M7SD53_BRAPC</name>
<sequence length="151" mass="17893">MKNLNFFTKLITDLLTYYIACDTSRHSTLSLNNNRIDRDLNSFNMENLKIKNLDIEWFKTDVIIKNIIIFAFRLKNPSQFLLNFPCVAQCATIGDLLVDCLRKLTCRSVERIIHCYIYRHQKYTIKSGQKFFLVSLTQRKDKEKINSKIYP</sequence>
<reference evidence="1 2" key="1">
    <citation type="journal article" date="2018" name="Sci. Rep.">
        <title>Genomic signatures of local adaptation to the degree of environmental predictability in rotifers.</title>
        <authorList>
            <person name="Franch-Gras L."/>
            <person name="Hahn C."/>
            <person name="Garcia-Roger E.M."/>
            <person name="Carmona M.J."/>
            <person name="Serra M."/>
            <person name="Gomez A."/>
        </authorList>
    </citation>
    <scope>NUCLEOTIDE SEQUENCE [LARGE SCALE GENOMIC DNA]</scope>
    <source>
        <strain evidence="1">HYR1</strain>
    </source>
</reference>
<protein>
    <submittedName>
        <fullName evidence="1">Uncharacterized protein</fullName>
    </submittedName>
</protein>
<organism evidence="1 2">
    <name type="scientific">Brachionus plicatilis</name>
    <name type="common">Marine rotifer</name>
    <name type="synonym">Brachionus muelleri</name>
    <dbReference type="NCBI Taxonomy" id="10195"/>
    <lineage>
        <taxon>Eukaryota</taxon>
        <taxon>Metazoa</taxon>
        <taxon>Spiralia</taxon>
        <taxon>Gnathifera</taxon>
        <taxon>Rotifera</taxon>
        <taxon>Eurotatoria</taxon>
        <taxon>Monogononta</taxon>
        <taxon>Pseudotrocha</taxon>
        <taxon>Ploima</taxon>
        <taxon>Brachionidae</taxon>
        <taxon>Brachionus</taxon>
    </lineage>
</organism>
<keyword evidence="2" id="KW-1185">Reference proteome</keyword>
<gene>
    <name evidence="1" type="ORF">BpHYR1_045535</name>
</gene>
<comment type="caution">
    <text evidence="1">The sequence shown here is derived from an EMBL/GenBank/DDBJ whole genome shotgun (WGS) entry which is preliminary data.</text>
</comment>
<dbReference type="EMBL" id="REGN01001612">
    <property type="protein sequence ID" value="RNA33605.1"/>
    <property type="molecule type" value="Genomic_DNA"/>
</dbReference>